<reference evidence="10 11" key="1">
    <citation type="submission" date="2014-01" db="EMBL/GenBank/DDBJ databases">
        <title>Plasmidome dynamics in the species complex Clostridium novyi sensu lato converts strains of independent lineages into distinctly different pathogens.</title>
        <authorList>
            <person name="Skarin H."/>
            <person name="Segerman B."/>
        </authorList>
    </citation>
    <scope>NUCLEOTIDE SEQUENCE [LARGE SCALE GENOMIC DNA]</scope>
    <source>
        <strain evidence="10 11">4552</strain>
    </source>
</reference>
<dbReference type="PANTHER" id="PTHR30294:SF45">
    <property type="entry name" value="LINEARMYCIN RESISTANCE PERMEASE PROTEIN LNRN"/>
    <property type="match status" value="1"/>
</dbReference>
<protein>
    <submittedName>
        <fullName evidence="10">ABC transporter permease</fullName>
    </submittedName>
</protein>
<feature type="transmembrane region" description="Helical" evidence="8">
    <location>
        <begin position="18"/>
        <end position="35"/>
    </location>
</feature>
<comment type="caution">
    <text evidence="10">The sequence shown here is derived from an EMBL/GenBank/DDBJ whole genome shotgun (WGS) entry which is preliminary data.</text>
</comment>
<dbReference type="Pfam" id="PF12698">
    <property type="entry name" value="ABC2_membrane_3"/>
    <property type="match status" value="1"/>
</dbReference>
<evidence type="ECO:0000256" key="3">
    <source>
        <dbReference type="ARBA" id="ARBA00022448"/>
    </source>
</evidence>
<dbReference type="InterPro" id="IPR047817">
    <property type="entry name" value="ABC2_TM_bact-type"/>
</dbReference>
<evidence type="ECO:0000313" key="10">
    <source>
        <dbReference type="EMBL" id="KGM96917.1"/>
    </source>
</evidence>
<dbReference type="InterPro" id="IPR013525">
    <property type="entry name" value="ABC2_TM"/>
</dbReference>
<dbReference type="OrthoDB" id="266913at2"/>
<dbReference type="AlphaFoldDB" id="A0A0A0I7Q4"/>
<keyword evidence="5 8" id="KW-0812">Transmembrane</keyword>
<proteinExistence type="inferred from homology"/>
<organism evidence="10 11">
    <name type="scientific">Clostridium novyi A str. 4552</name>
    <dbReference type="NCBI Taxonomy" id="1444289"/>
    <lineage>
        <taxon>Bacteria</taxon>
        <taxon>Bacillati</taxon>
        <taxon>Bacillota</taxon>
        <taxon>Clostridia</taxon>
        <taxon>Eubacteriales</taxon>
        <taxon>Clostridiaceae</taxon>
        <taxon>Clostridium</taxon>
    </lineage>
</organism>
<evidence type="ECO:0000256" key="4">
    <source>
        <dbReference type="ARBA" id="ARBA00022475"/>
    </source>
</evidence>
<name>A0A0A0I7Q4_CLONO</name>
<feature type="transmembrane region" description="Helical" evidence="8">
    <location>
        <begin position="174"/>
        <end position="198"/>
    </location>
</feature>
<feature type="domain" description="ABC transmembrane type-2" evidence="9">
    <location>
        <begin position="143"/>
        <end position="365"/>
    </location>
</feature>
<evidence type="ECO:0000256" key="5">
    <source>
        <dbReference type="ARBA" id="ARBA00022692"/>
    </source>
</evidence>
<feature type="transmembrane region" description="Helical" evidence="8">
    <location>
        <begin position="224"/>
        <end position="250"/>
    </location>
</feature>
<gene>
    <name evidence="10" type="ORF">Z968_05345</name>
</gene>
<dbReference type="InterPro" id="IPR051449">
    <property type="entry name" value="ABC-2_transporter_component"/>
</dbReference>
<evidence type="ECO:0000256" key="2">
    <source>
        <dbReference type="ARBA" id="ARBA00007783"/>
    </source>
</evidence>
<dbReference type="Gene3D" id="3.40.1710.10">
    <property type="entry name" value="abc type-2 transporter like domain"/>
    <property type="match status" value="1"/>
</dbReference>
<dbReference type="Proteomes" id="UP000030012">
    <property type="component" value="Unassembled WGS sequence"/>
</dbReference>
<feature type="transmembrane region" description="Helical" evidence="8">
    <location>
        <begin position="286"/>
        <end position="305"/>
    </location>
</feature>
<dbReference type="EMBL" id="JENJ01000017">
    <property type="protein sequence ID" value="KGM96917.1"/>
    <property type="molecule type" value="Genomic_DNA"/>
</dbReference>
<evidence type="ECO:0000256" key="8">
    <source>
        <dbReference type="SAM" id="Phobius"/>
    </source>
</evidence>
<keyword evidence="4" id="KW-1003">Cell membrane</keyword>
<keyword evidence="3" id="KW-0813">Transport</keyword>
<dbReference type="PROSITE" id="PS51012">
    <property type="entry name" value="ABC_TM2"/>
    <property type="match status" value="1"/>
</dbReference>
<sequence>MTIFISNLKRIFKSKTNIFFMVILPVVLIIFMISINSGGRRFSLGIVDYDNTSFTEILAKEIGKDSKINYLKQKDIDKSLVNFQNDYIIEIPKGFTKEVINGHDKKIKGYEIDGINASSALKFNIENFISTSKDIGKCVKGNKKLFYNALEKYRDGILDVSLENMDKSPTSKNNIEFCVGILIFNMIMLGINMAPIIIKDKISRVYYRIFVSPIKPQNYTLQNLMSFFVVLIIQIIILLTFIVAILNISIPNLKSIFLMFLIFGVFVVSYSLFISNISDNSRTVSIISRGTAIPMAMLGGCFWPVEIMPSVLQQVSKFIPVTWMMEAINKLLYNNSLLSVLKEISIIVLFSIVFLLLASWRKKDIVNL</sequence>
<dbReference type="GO" id="GO:0140359">
    <property type="term" value="F:ABC-type transporter activity"/>
    <property type="evidence" value="ECO:0007669"/>
    <property type="project" value="InterPro"/>
</dbReference>
<feature type="transmembrane region" description="Helical" evidence="8">
    <location>
        <begin position="340"/>
        <end position="360"/>
    </location>
</feature>
<comment type="subcellular location">
    <subcellularLocation>
        <location evidence="1">Cell membrane</location>
        <topology evidence="1">Multi-pass membrane protein</topology>
    </subcellularLocation>
</comment>
<evidence type="ECO:0000259" key="9">
    <source>
        <dbReference type="PROSITE" id="PS51012"/>
    </source>
</evidence>
<evidence type="ECO:0000256" key="7">
    <source>
        <dbReference type="ARBA" id="ARBA00023136"/>
    </source>
</evidence>
<dbReference type="GO" id="GO:0005886">
    <property type="term" value="C:plasma membrane"/>
    <property type="evidence" value="ECO:0007669"/>
    <property type="project" value="UniProtKB-SubCell"/>
</dbReference>
<evidence type="ECO:0000313" key="11">
    <source>
        <dbReference type="Proteomes" id="UP000030012"/>
    </source>
</evidence>
<evidence type="ECO:0000256" key="6">
    <source>
        <dbReference type="ARBA" id="ARBA00022989"/>
    </source>
</evidence>
<dbReference type="PANTHER" id="PTHR30294">
    <property type="entry name" value="MEMBRANE COMPONENT OF ABC TRANSPORTER YHHJ-RELATED"/>
    <property type="match status" value="1"/>
</dbReference>
<feature type="transmembrane region" description="Helical" evidence="8">
    <location>
        <begin position="256"/>
        <end position="274"/>
    </location>
</feature>
<evidence type="ECO:0000256" key="1">
    <source>
        <dbReference type="ARBA" id="ARBA00004651"/>
    </source>
</evidence>
<accession>A0A0A0I7Q4</accession>
<keyword evidence="6 8" id="KW-1133">Transmembrane helix</keyword>
<dbReference type="RefSeq" id="WP_039254315.1">
    <property type="nucleotide sequence ID" value="NZ_JENJ01000017.1"/>
</dbReference>
<comment type="similarity">
    <text evidence="2">Belongs to the ABC-2 integral membrane protein family.</text>
</comment>
<keyword evidence="7 8" id="KW-0472">Membrane</keyword>